<reference evidence="3 4" key="3">
    <citation type="submission" date="2020-08" db="EMBL/GenBank/DDBJ databases">
        <title>Genomic Encyclopedia of Type Strains, Phase IV (KMG-IV): sequencing the most valuable type-strain genomes for metagenomic binning, comparative biology and taxonomic classification.</title>
        <authorList>
            <person name="Goeker M."/>
        </authorList>
    </citation>
    <scope>NUCLEOTIDE SEQUENCE [LARGE SCALE GENOMIC DNA]</scope>
    <source>
        <strain evidence="3 4">DSM 24105</strain>
    </source>
</reference>
<keyword evidence="1" id="KW-0812">Transmembrane</keyword>
<evidence type="ECO:0000313" key="5">
    <source>
        <dbReference type="Proteomes" id="UP001156881"/>
    </source>
</evidence>
<feature type="transmembrane region" description="Helical" evidence="1">
    <location>
        <begin position="32"/>
        <end position="49"/>
    </location>
</feature>
<evidence type="ECO:0000313" key="3">
    <source>
        <dbReference type="EMBL" id="MBB3900671.1"/>
    </source>
</evidence>
<dbReference type="Proteomes" id="UP000517759">
    <property type="component" value="Unassembled WGS sequence"/>
</dbReference>
<keyword evidence="5" id="KW-1185">Reference proteome</keyword>
<name>A0A7W6AEB4_9HYPH</name>
<proteinExistence type="predicted"/>
<evidence type="ECO:0000313" key="2">
    <source>
        <dbReference type="EMBL" id="GLS43548.1"/>
    </source>
</evidence>
<dbReference type="AlphaFoldDB" id="A0A7W6AEB4"/>
<protein>
    <submittedName>
        <fullName evidence="3">Uncharacterized protein</fullName>
    </submittedName>
</protein>
<dbReference type="EMBL" id="BSPG01000005">
    <property type="protein sequence ID" value="GLS43548.1"/>
    <property type="molecule type" value="Genomic_DNA"/>
</dbReference>
<evidence type="ECO:0000313" key="4">
    <source>
        <dbReference type="Proteomes" id="UP000517759"/>
    </source>
</evidence>
<evidence type="ECO:0000256" key="1">
    <source>
        <dbReference type="SAM" id="Phobius"/>
    </source>
</evidence>
<gene>
    <name evidence="2" type="ORF">GCM10007884_15330</name>
    <name evidence="3" type="ORF">GGR33_000151</name>
</gene>
<accession>A0A7W6AEB4</accession>
<keyword evidence="1" id="KW-0472">Membrane</keyword>
<dbReference type="Proteomes" id="UP001156881">
    <property type="component" value="Unassembled WGS sequence"/>
</dbReference>
<reference evidence="5" key="2">
    <citation type="journal article" date="2019" name="Int. J. Syst. Evol. Microbiol.">
        <title>The Global Catalogue of Microorganisms (GCM) 10K type strain sequencing project: providing services to taxonomists for standard genome sequencing and annotation.</title>
        <authorList>
            <consortium name="The Broad Institute Genomics Platform"/>
            <consortium name="The Broad Institute Genome Sequencing Center for Infectious Disease"/>
            <person name="Wu L."/>
            <person name="Ma J."/>
        </authorList>
    </citation>
    <scope>NUCLEOTIDE SEQUENCE [LARGE SCALE GENOMIC DNA]</scope>
    <source>
        <strain evidence="5">NBRC 107710</strain>
    </source>
</reference>
<sequence length="72" mass="7735">MTAPVVMATIFVGGCVAIQALGKWARYVTEGLAALLAAAALMVTILYLCERWPNYYANPHMPVAVTFSSDVD</sequence>
<reference evidence="2" key="1">
    <citation type="journal article" date="2014" name="Int. J. Syst. Evol. Microbiol.">
        <title>Complete genome of a new Firmicutes species belonging to the dominant human colonic microbiota ('Ruminococcus bicirculans') reveals two chromosomes and a selective capacity to utilize plant glucans.</title>
        <authorList>
            <consortium name="NISC Comparative Sequencing Program"/>
            <person name="Wegmann U."/>
            <person name="Louis P."/>
            <person name="Goesmann A."/>
            <person name="Henrissat B."/>
            <person name="Duncan S.H."/>
            <person name="Flint H.J."/>
        </authorList>
    </citation>
    <scope>NUCLEOTIDE SEQUENCE</scope>
    <source>
        <strain evidence="2">NBRC 107710</strain>
    </source>
</reference>
<organism evidence="3 4">
    <name type="scientific">Methylobacterium brachythecii</name>
    <dbReference type="NCBI Taxonomy" id="1176177"/>
    <lineage>
        <taxon>Bacteria</taxon>
        <taxon>Pseudomonadati</taxon>
        <taxon>Pseudomonadota</taxon>
        <taxon>Alphaproteobacteria</taxon>
        <taxon>Hyphomicrobiales</taxon>
        <taxon>Methylobacteriaceae</taxon>
        <taxon>Methylobacterium</taxon>
    </lineage>
</organism>
<dbReference type="EMBL" id="JACIDN010000001">
    <property type="protein sequence ID" value="MBB3900671.1"/>
    <property type="molecule type" value="Genomic_DNA"/>
</dbReference>
<keyword evidence="1" id="KW-1133">Transmembrane helix</keyword>
<reference evidence="2" key="4">
    <citation type="submission" date="2023-01" db="EMBL/GenBank/DDBJ databases">
        <title>Draft genome sequence of Methylobacterium brachythecii strain NBRC 107710.</title>
        <authorList>
            <person name="Sun Q."/>
            <person name="Mori K."/>
        </authorList>
    </citation>
    <scope>NUCLEOTIDE SEQUENCE</scope>
    <source>
        <strain evidence="2">NBRC 107710</strain>
    </source>
</reference>
<comment type="caution">
    <text evidence="3">The sequence shown here is derived from an EMBL/GenBank/DDBJ whole genome shotgun (WGS) entry which is preliminary data.</text>
</comment>
<dbReference type="RefSeq" id="WP_183501479.1">
    <property type="nucleotide sequence ID" value="NZ_BSPG01000005.1"/>
</dbReference>